<evidence type="ECO:0000256" key="10">
    <source>
        <dbReference type="ARBA" id="ARBA00038162"/>
    </source>
</evidence>
<evidence type="ECO:0000256" key="4">
    <source>
        <dbReference type="ARBA" id="ARBA00022692"/>
    </source>
</evidence>
<name>S8BTI3_9LAMI</name>
<dbReference type="GO" id="GO:0016757">
    <property type="term" value="F:glycosyltransferase activity"/>
    <property type="evidence" value="ECO:0007669"/>
    <property type="project" value="UniProtKB-KW"/>
</dbReference>
<organism evidence="13 14">
    <name type="scientific">Genlisea aurea</name>
    <dbReference type="NCBI Taxonomy" id="192259"/>
    <lineage>
        <taxon>Eukaryota</taxon>
        <taxon>Viridiplantae</taxon>
        <taxon>Streptophyta</taxon>
        <taxon>Embryophyta</taxon>
        <taxon>Tracheophyta</taxon>
        <taxon>Spermatophyta</taxon>
        <taxon>Magnoliopsida</taxon>
        <taxon>eudicotyledons</taxon>
        <taxon>Gunneridae</taxon>
        <taxon>Pentapetalae</taxon>
        <taxon>asterids</taxon>
        <taxon>lamiids</taxon>
        <taxon>Lamiales</taxon>
        <taxon>Lentibulariaceae</taxon>
        <taxon>Genlisea</taxon>
    </lineage>
</organism>
<evidence type="ECO:0000256" key="6">
    <source>
        <dbReference type="ARBA" id="ARBA00022989"/>
    </source>
</evidence>
<dbReference type="InterPro" id="IPR050587">
    <property type="entry name" value="GNT1/Glycosyltrans_8"/>
</dbReference>
<dbReference type="GO" id="GO:0000139">
    <property type="term" value="C:Golgi membrane"/>
    <property type="evidence" value="ECO:0007669"/>
    <property type="project" value="UniProtKB-SubCell"/>
</dbReference>
<protein>
    <recommendedName>
        <fullName evidence="11">Hexosyltransferase</fullName>
        <ecNumber evidence="11">2.4.1.-</ecNumber>
    </recommendedName>
</protein>
<dbReference type="SUPFAM" id="SSF53448">
    <property type="entry name" value="Nucleotide-diphospho-sugar transferases"/>
    <property type="match status" value="1"/>
</dbReference>
<keyword evidence="6 12" id="KW-1133">Transmembrane helix</keyword>
<feature type="transmembrane region" description="Helical" evidence="12">
    <location>
        <begin position="12"/>
        <end position="36"/>
    </location>
</feature>
<proteinExistence type="inferred from homology"/>
<dbReference type="Proteomes" id="UP000015453">
    <property type="component" value="Unassembled WGS sequence"/>
</dbReference>
<evidence type="ECO:0000256" key="9">
    <source>
        <dbReference type="ARBA" id="ARBA00023316"/>
    </source>
</evidence>
<evidence type="ECO:0000256" key="2">
    <source>
        <dbReference type="ARBA" id="ARBA00022676"/>
    </source>
</evidence>
<dbReference type="InterPro" id="IPR002495">
    <property type="entry name" value="Glyco_trans_8"/>
</dbReference>
<dbReference type="Pfam" id="PF01501">
    <property type="entry name" value="Glyco_transf_8"/>
    <property type="match status" value="1"/>
</dbReference>
<keyword evidence="5" id="KW-0479">Metal-binding</keyword>
<evidence type="ECO:0000256" key="1">
    <source>
        <dbReference type="ARBA" id="ARBA00004323"/>
    </source>
</evidence>
<accession>S8BTI3</accession>
<comment type="similarity">
    <text evidence="10">Belongs to the glycosyltransferase 8 family. Glycogenin subfamily.</text>
</comment>
<dbReference type="OrthoDB" id="2014201at2759"/>
<evidence type="ECO:0000256" key="12">
    <source>
        <dbReference type="SAM" id="Phobius"/>
    </source>
</evidence>
<comment type="subcellular location">
    <subcellularLocation>
        <location evidence="1">Golgi apparatus membrane</location>
        <topology evidence="1">Single-pass type II membrane protein</topology>
    </subcellularLocation>
</comment>
<keyword evidence="3" id="KW-0808">Transferase</keyword>
<dbReference type="InterPro" id="IPR029044">
    <property type="entry name" value="Nucleotide-diphossugar_trans"/>
</dbReference>
<dbReference type="AlphaFoldDB" id="S8BTI3"/>
<feature type="non-terminal residue" evidence="13">
    <location>
        <position position="567"/>
    </location>
</feature>
<keyword evidence="14" id="KW-1185">Reference proteome</keyword>
<comment type="caution">
    <text evidence="13">The sequence shown here is derived from an EMBL/GenBank/DDBJ whole genome shotgun (WGS) entry which is preliminary data.</text>
</comment>
<keyword evidence="4 12" id="KW-0812">Transmembrane</keyword>
<evidence type="ECO:0000256" key="7">
    <source>
        <dbReference type="ARBA" id="ARBA00023136"/>
    </source>
</evidence>
<dbReference type="FunFam" id="3.90.550.10:FF:000018">
    <property type="entry name" value="Hexosyltransferase"/>
    <property type="match status" value="1"/>
</dbReference>
<keyword evidence="8" id="KW-0464">Manganese</keyword>
<gene>
    <name evidence="13" type="ORF">M569_16951</name>
</gene>
<reference evidence="13 14" key="1">
    <citation type="journal article" date="2013" name="BMC Genomics">
        <title>The miniature genome of a carnivorous plant Genlisea aurea contains a low number of genes and short non-coding sequences.</title>
        <authorList>
            <person name="Leushkin E.V."/>
            <person name="Sutormin R.A."/>
            <person name="Nabieva E.R."/>
            <person name="Penin A.A."/>
            <person name="Kondrashov A.S."/>
            <person name="Logacheva M.D."/>
        </authorList>
    </citation>
    <scope>NUCLEOTIDE SEQUENCE [LARGE SCALE GENOMIC DNA]</scope>
</reference>
<keyword evidence="7 12" id="KW-0472">Membrane</keyword>
<dbReference type="CDD" id="cd02537">
    <property type="entry name" value="GT8_Glycogenin"/>
    <property type="match status" value="1"/>
</dbReference>
<evidence type="ECO:0000256" key="3">
    <source>
        <dbReference type="ARBA" id="ARBA00022679"/>
    </source>
</evidence>
<dbReference type="PANTHER" id="PTHR11183">
    <property type="entry name" value="GLYCOGENIN SUBFAMILY MEMBER"/>
    <property type="match status" value="1"/>
</dbReference>
<sequence length="567" mass="65504">RMIKGVSSRAPLIIRINLVFLALFLFMYAVFFPPLYPSRLHFRAASLVICSFRECRPPPKVSGASGEAKGELIKRRMPSFLRGSGMRIATVNMEGEDMSGWKGYGETVALTFERVSELLQWKDVFPEWIDEEEEFSGPECPEIPMPDWEAEFGGVDMVVAKLPCKRPRPGWERDVFRLQVHLAAANAAVRWGRRDRGGRMKMVFLSHCEPMMDFFRCDEMAERDGYWSLYSPEMERLRRKVGFPVGSCDLALPLWARGIDRAYDLSGLEAPAGKSFADEAYATVLHSSDSYVCGAVALAQSLLRTATRRRLLLLLDDSISEPKRSALSRAGWTLRSIKRIRNPRAERGSYNEYNYSKLRLWQLTEYRKIVFIDSDIVVLQNLDFLFRFPQMSAAGNDGFVFNSGVMVIEPSRCVFRTLMRRRKDVVSYNGGDQGFLNEIFVWWHRLPRRANFLKNFWSNSSVEAAFKNQMFRSEPPGLYAIHYLGVKPWDCYRDYDCNWDAAERRVYASDAAHARWWMVHDAMDEELQRACGLTAQRVNQLEWDRKVAGELAFQDRHWSINVTDPRK</sequence>
<evidence type="ECO:0000256" key="5">
    <source>
        <dbReference type="ARBA" id="ARBA00022723"/>
    </source>
</evidence>
<evidence type="ECO:0000313" key="14">
    <source>
        <dbReference type="Proteomes" id="UP000015453"/>
    </source>
</evidence>
<keyword evidence="2" id="KW-0328">Glycosyltransferase</keyword>
<dbReference type="Gene3D" id="3.90.550.10">
    <property type="entry name" value="Spore Coat Polysaccharide Biosynthesis Protein SpsA, Chain A"/>
    <property type="match status" value="1"/>
</dbReference>
<evidence type="ECO:0000256" key="11">
    <source>
        <dbReference type="RuleBase" id="RU362027"/>
    </source>
</evidence>
<feature type="non-terminal residue" evidence="13">
    <location>
        <position position="1"/>
    </location>
</feature>
<dbReference type="GO" id="GO:0071555">
    <property type="term" value="P:cell wall organization"/>
    <property type="evidence" value="ECO:0007669"/>
    <property type="project" value="UniProtKB-KW"/>
</dbReference>
<evidence type="ECO:0000256" key="8">
    <source>
        <dbReference type="ARBA" id="ARBA00023211"/>
    </source>
</evidence>
<dbReference type="GO" id="GO:0046872">
    <property type="term" value="F:metal ion binding"/>
    <property type="evidence" value="ECO:0007669"/>
    <property type="project" value="UniProtKB-KW"/>
</dbReference>
<dbReference type="EMBL" id="AUSU01009760">
    <property type="protein sequence ID" value="EPS57865.1"/>
    <property type="molecule type" value="Genomic_DNA"/>
</dbReference>
<evidence type="ECO:0000313" key="13">
    <source>
        <dbReference type="EMBL" id="EPS57865.1"/>
    </source>
</evidence>
<keyword evidence="9" id="KW-0961">Cell wall biogenesis/degradation</keyword>
<dbReference type="EC" id="2.4.1.-" evidence="11"/>